<organism evidence="2 3">
    <name type="scientific">Dongia soli</name>
    <dbReference type="NCBI Taxonomy" id="600628"/>
    <lineage>
        <taxon>Bacteria</taxon>
        <taxon>Pseudomonadati</taxon>
        <taxon>Pseudomonadota</taxon>
        <taxon>Alphaproteobacteria</taxon>
        <taxon>Rhodospirillales</taxon>
        <taxon>Dongiaceae</taxon>
        <taxon>Dongia</taxon>
    </lineage>
</organism>
<dbReference type="PANTHER" id="PTHR30399">
    <property type="entry name" value="UNCHARACTERIZED PROTEIN YGJP"/>
    <property type="match status" value="1"/>
</dbReference>
<keyword evidence="2" id="KW-0378">Hydrolase</keyword>
<dbReference type="CDD" id="cd07344">
    <property type="entry name" value="M48_yhfN_like"/>
    <property type="match status" value="1"/>
</dbReference>
<dbReference type="EC" id="3.4.-.-" evidence="2"/>
<dbReference type="InterPro" id="IPR053136">
    <property type="entry name" value="UTP_pyrophosphatase-like"/>
</dbReference>
<dbReference type="Pfam" id="PF01863">
    <property type="entry name" value="YgjP-like"/>
    <property type="match status" value="1"/>
</dbReference>
<sequence>MAEATDVQMLSFTARSVPLVFQQNNRARRIIMRLDYGSSRIVVVLPKRTSRDEGKRFVLSNKEWIAERLDQLPETVPFEHGAVIPFLGVDHRIRHRPNARGVVWCEDQEIHVAGQEAHLRRRVADWLKLEARREIEMRAHAKAEQIGRKIKRITIRDTKSRWGSCTSEGELSFSWRLILAPRHVLDYVISHEIAHLKEMNHGPRFWKLCGELCRTVNASREWLEENGTELYRYGR</sequence>
<dbReference type="PANTHER" id="PTHR30399:SF1">
    <property type="entry name" value="UTP PYROPHOSPHATASE"/>
    <property type="match status" value="1"/>
</dbReference>
<dbReference type="InterPro" id="IPR002725">
    <property type="entry name" value="YgjP-like_metallopeptidase"/>
</dbReference>
<proteinExistence type="predicted"/>
<comment type="caution">
    <text evidence="2">The sequence shown here is derived from an EMBL/GenBank/DDBJ whole genome shotgun (WGS) entry which is preliminary data.</text>
</comment>
<dbReference type="Proteomes" id="UP001279642">
    <property type="component" value="Unassembled WGS sequence"/>
</dbReference>
<dbReference type="GO" id="GO:0008237">
    <property type="term" value="F:metallopeptidase activity"/>
    <property type="evidence" value="ECO:0007669"/>
    <property type="project" value="UniProtKB-KW"/>
</dbReference>
<gene>
    <name evidence="2" type="ORF">SMD27_00950</name>
</gene>
<reference evidence="2 3" key="1">
    <citation type="journal article" date="2016" name="Antonie Van Leeuwenhoek">
        <title>Dongia soli sp. nov., isolated from soil from Dokdo, Korea.</title>
        <authorList>
            <person name="Kim D.U."/>
            <person name="Lee H."/>
            <person name="Kim H."/>
            <person name="Kim S.G."/>
            <person name="Ka J.O."/>
        </authorList>
    </citation>
    <scope>NUCLEOTIDE SEQUENCE [LARGE SCALE GENOMIC DNA]</scope>
    <source>
        <strain evidence="2 3">D78</strain>
    </source>
</reference>
<evidence type="ECO:0000259" key="1">
    <source>
        <dbReference type="Pfam" id="PF01863"/>
    </source>
</evidence>
<evidence type="ECO:0000313" key="2">
    <source>
        <dbReference type="EMBL" id="MDY0881399.1"/>
    </source>
</evidence>
<accession>A0ABU5E5I2</accession>
<feature type="domain" description="YgjP-like metallopeptidase" evidence="1">
    <location>
        <begin position="38"/>
        <end position="225"/>
    </location>
</feature>
<protein>
    <submittedName>
        <fullName evidence="2">SprT family zinc-dependent metalloprotease</fullName>
        <ecNumber evidence="2">3.4.-.-</ecNumber>
    </submittedName>
</protein>
<dbReference type="Gene3D" id="3.30.2010.10">
    <property type="entry name" value="Metalloproteases ('zincins'), catalytic domain"/>
    <property type="match status" value="1"/>
</dbReference>
<keyword evidence="2" id="KW-0645">Protease</keyword>
<keyword evidence="3" id="KW-1185">Reference proteome</keyword>
<dbReference type="RefSeq" id="WP_320506464.1">
    <property type="nucleotide sequence ID" value="NZ_JAXCLW010000001.1"/>
</dbReference>
<name>A0ABU5E5I2_9PROT</name>
<evidence type="ECO:0000313" key="3">
    <source>
        <dbReference type="Proteomes" id="UP001279642"/>
    </source>
</evidence>
<dbReference type="EMBL" id="JAXCLW010000001">
    <property type="protein sequence ID" value="MDY0881399.1"/>
    <property type="molecule type" value="Genomic_DNA"/>
</dbReference>
<keyword evidence="2" id="KW-0482">Metalloprotease</keyword>